<dbReference type="Proteomes" id="UP000435112">
    <property type="component" value="Unassembled WGS sequence"/>
</dbReference>
<dbReference type="EMBL" id="QXFU01004722">
    <property type="protein sequence ID" value="KAE8967365.1"/>
    <property type="molecule type" value="Genomic_DNA"/>
</dbReference>
<dbReference type="Proteomes" id="UP000434957">
    <property type="component" value="Unassembled WGS sequence"/>
</dbReference>
<dbReference type="Proteomes" id="UP000429607">
    <property type="component" value="Unassembled WGS sequence"/>
</dbReference>
<sequence length="68" mass="7128">MELACLVPSAGSTAGGARSWSDKLTQWMDSQLDVQGPTWMKPPDLVVDLYAGLLMAGCAAVVLCGSAW</sequence>
<dbReference type="AlphaFoldDB" id="A0A6A3HE33"/>
<feature type="transmembrane region" description="Helical" evidence="1">
    <location>
        <begin position="49"/>
        <end position="67"/>
    </location>
</feature>
<evidence type="ECO:0000313" key="2">
    <source>
        <dbReference type="EMBL" id="KAE8967365.1"/>
    </source>
</evidence>
<keyword evidence="1" id="KW-0812">Transmembrane</keyword>
<gene>
    <name evidence="3" type="ORF">PR001_g28035</name>
    <name evidence="2" type="ORF">PR002_g28084</name>
    <name evidence="4" type="ORF">PR003_g29196</name>
</gene>
<evidence type="ECO:0000313" key="7">
    <source>
        <dbReference type="Proteomes" id="UP000435112"/>
    </source>
</evidence>
<protein>
    <submittedName>
        <fullName evidence="3">Uncharacterized protein</fullName>
    </submittedName>
</protein>
<proteinExistence type="predicted"/>
<evidence type="ECO:0000313" key="4">
    <source>
        <dbReference type="EMBL" id="KAE9275936.1"/>
    </source>
</evidence>
<keyword evidence="1" id="KW-1133">Transmembrane helix</keyword>
<dbReference type="OrthoDB" id="6282039at2759"/>
<dbReference type="EMBL" id="QXFT01004772">
    <property type="protein sequence ID" value="KAE9275936.1"/>
    <property type="molecule type" value="Genomic_DNA"/>
</dbReference>
<comment type="caution">
    <text evidence="3">The sequence shown here is derived from an EMBL/GenBank/DDBJ whole genome shotgun (WGS) entry which is preliminary data.</text>
</comment>
<dbReference type="EMBL" id="QXFV01004817">
    <property type="protein sequence ID" value="KAE8967660.1"/>
    <property type="molecule type" value="Genomic_DNA"/>
</dbReference>
<name>A0A6A3HE33_9STRA</name>
<keyword evidence="1" id="KW-0472">Membrane</keyword>
<evidence type="ECO:0000313" key="6">
    <source>
        <dbReference type="Proteomes" id="UP000434957"/>
    </source>
</evidence>
<reference evidence="5 7" key="1">
    <citation type="submission" date="2018-09" db="EMBL/GenBank/DDBJ databases">
        <title>Genomic investigation of the strawberry pathogen Phytophthora fragariae indicates pathogenicity is determined by transcriptional variation in three key races.</title>
        <authorList>
            <person name="Adams T.M."/>
            <person name="Armitage A.D."/>
            <person name="Sobczyk M.K."/>
            <person name="Bates H.J."/>
            <person name="Dunwell J.M."/>
            <person name="Nellist C.F."/>
            <person name="Harrison R.J."/>
        </authorList>
    </citation>
    <scope>NUCLEOTIDE SEQUENCE [LARGE SCALE GENOMIC DNA]</scope>
    <source>
        <strain evidence="3 5">SCRP249</strain>
        <strain evidence="2 7">SCRP324</strain>
        <strain evidence="4 6">SCRP333</strain>
    </source>
</reference>
<evidence type="ECO:0000313" key="5">
    <source>
        <dbReference type="Proteomes" id="UP000429607"/>
    </source>
</evidence>
<evidence type="ECO:0000256" key="1">
    <source>
        <dbReference type="SAM" id="Phobius"/>
    </source>
</evidence>
<accession>A0A6A3HE33</accession>
<organism evidence="3 5">
    <name type="scientific">Phytophthora rubi</name>
    <dbReference type="NCBI Taxonomy" id="129364"/>
    <lineage>
        <taxon>Eukaryota</taxon>
        <taxon>Sar</taxon>
        <taxon>Stramenopiles</taxon>
        <taxon>Oomycota</taxon>
        <taxon>Peronosporomycetes</taxon>
        <taxon>Peronosporales</taxon>
        <taxon>Peronosporaceae</taxon>
        <taxon>Phytophthora</taxon>
    </lineage>
</organism>
<keyword evidence="6" id="KW-1185">Reference proteome</keyword>
<evidence type="ECO:0000313" key="3">
    <source>
        <dbReference type="EMBL" id="KAE8967660.1"/>
    </source>
</evidence>